<dbReference type="CDD" id="cd07984">
    <property type="entry name" value="LPLAT_LABLAT-like"/>
    <property type="match status" value="1"/>
</dbReference>
<accession>A0AAU8GBN0</accession>
<dbReference type="InterPro" id="IPR004960">
    <property type="entry name" value="LipA_acyltrans"/>
</dbReference>
<evidence type="ECO:0008006" key="8">
    <source>
        <dbReference type="Google" id="ProtNLM"/>
    </source>
</evidence>
<dbReference type="GO" id="GO:0005886">
    <property type="term" value="C:plasma membrane"/>
    <property type="evidence" value="ECO:0007669"/>
    <property type="project" value="UniProtKB-SubCell"/>
</dbReference>
<evidence type="ECO:0000256" key="6">
    <source>
        <dbReference type="ARBA" id="ARBA00023315"/>
    </source>
</evidence>
<dbReference type="Pfam" id="PF03279">
    <property type="entry name" value="Lip_A_acyltrans"/>
    <property type="match status" value="1"/>
</dbReference>
<dbReference type="PANTHER" id="PTHR30606">
    <property type="entry name" value="LIPID A BIOSYNTHESIS LAUROYL ACYLTRANSFERASE"/>
    <property type="match status" value="1"/>
</dbReference>
<keyword evidence="2" id="KW-1003">Cell membrane</keyword>
<dbReference type="EMBL" id="CP159307">
    <property type="protein sequence ID" value="XCH33820.1"/>
    <property type="molecule type" value="Genomic_DNA"/>
</dbReference>
<dbReference type="RefSeq" id="WP_076004659.1">
    <property type="nucleotide sequence ID" value="NZ_CP159307.1"/>
</dbReference>
<organism evidence="7">
    <name type="scientific">Dehalogenimonas sp. 4OHTPN</name>
    <dbReference type="NCBI Taxonomy" id="3166643"/>
    <lineage>
        <taxon>Bacteria</taxon>
        <taxon>Bacillati</taxon>
        <taxon>Chloroflexota</taxon>
        <taxon>Dehalococcoidia</taxon>
        <taxon>Dehalococcoidales</taxon>
        <taxon>Dehalococcoidaceae</taxon>
        <taxon>Dehalogenimonas</taxon>
    </lineage>
</organism>
<dbReference type="GO" id="GO:0016746">
    <property type="term" value="F:acyltransferase activity"/>
    <property type="evidence" value="ECO:0007669"/>
    <property type="project" value="UniProtKB-KW"/>
</dbReference>
<keyword evidence="5" id="KW-0472">Membrane</keyword>
<evidence type="ECO:0000313" key="7">
    <source>
        <dbReference type="EMBL" id="XCH33820.1"/>
    </source>
</evidence>
<dbReference type="AlphaFoldDB" id="A0AAU8GBN0"/>
<dbReference type="GO" id="GO:0009247">
    <property type="term" value="P:glycolipid biosynthetic process"/>
    <property type="evidence" value="ECO:0007669"/>
    <property type="project" value="UniProtKB-ARBA"/>
</dbReference>
<protein>
    <recommendedName>
        <fullName evidence="8">Lysophospholipid acyltransferase family protein</fullName>
    </recommendedName>
</protein>
<keyword evidence="3" id="KW-0997">Cell inner membrane</keyword>
<evidence type="ECO:0000256" key="4">
    <source>
        <dbReference type="ARBA" id="ARBA00022679"/>
    </source>
</evidence>
<proteinExistence type="predicted"/>
<comment type="subcellular location">
    <subcellularLocation>
        <location evidence="1">Cell inner membrane</location>
    </subcellularLocation>
</comment>
<evidence type="ECO:0000256" key="5">
    <source>
        <dbReference type="ARBA" id="ARBA00023136"/>
    </source>
</evidence>
<sequence length="300" mass="33790">MTDANSYATERDDQMWKYYAFKIAGFSLSYLPRNLGYFVASLVADFAYTFFPTARVGVADNMRHVLGFNVDDIVLRRAVREVLKNTAKNYFDLIKLPHMELDEIERHLTVHGWQHLKDALERKWGVVLVTAHLGSFDIAAQIFAIRSVKTTVLVEALKPPPLLNHVTALRESHGVAFMPGRPGALESMMQLLRSGEAILMACDRNIKGKGITSVFFGEEATLPTVAVRMAMRTGAAIVPIFNRREDNGKYVIYVEPAIDVFTTGNGAVVKNVEQIAQVMERYIRHCPEQWVTLKSIWAKS</sequence>
<evidence type="ECO:0000256" key="1">
    <source>
        <dbReference type="ARBA" id="ARBA00004533"/>
    </source>
</evidence>
<reference evidence="7" key="1">
    <citation type="submission" date="2024-06" db="EMBL/GenBank/DDBJ databases">
        <title>A Novel Isolate, Dehalogenimonas sp. Strain 4OHTPN, Dechlorinates Aromatic 4 Hydroxy chlorothalonil by a Novel Reductive Dehalogenase.</title>
        <authorList>
            <person name="Liu G."/>
        </authorList>
    </citation>
    <scope>NUCLEOTIDE SEQUENCE</scope>
    <source>
        <strain evidence="7">4OHTPN</strain>
    </source>
</reference>
<keyword evidence="4" id="KW-0808">Transferase</keyword>
<name>A0AAU8GBN0_9CHLR</name>
<evidence type="ECO:0000256" key="2">
    <source>
        <dbReference type="ARBA" id="ARBA00022475"/>
    </source>
</evidence>
<evidence type="ECO:0000256" key="3">
    <source>
        <dbReference type="ARBA" id="ARBA00022519"/>
    </source>
</evidence>
<gene>
    <name evidence="7" type="ORF">ABV300_02800</name>
</gene>
<dbReference type="PANTHER" id="PTHR30606:SF10">
    <property type="entry name" value="PHOSPHATIDYLINOSITOL MANNOSIDE ACYLTRANSFERASE"/>
    <property type="match status" value="1"/>
</dbReference>
<keyword evidence="6" id="KW-0012">Acyltransferase</keyword>